<dbReference type="EMBL" id="JAQIZT010000003">
    <property type="protein sequence ID" value="KAJ7004114.1"/>
    <property type="molecule type" value="Genomic_DNA"/>
</dbReference>
<gene>
    <name evidence="1" type="ORF">NC653_009099</name>
</gene>
<evidence type="ECO:0008006" key="3">
    <source>
        <dbReference type="Google" id="ProtNLM"/>
    </source>
</evidence>
<dbReference type="Proteomes" id="UP001164929">
    <property type="component" value="Chromosome 3"/>
</dbReference>
<protein>
    <recommendedName>
        <fullName evidence="3">Endonuclease/exonuclease/phosphatase domain-containing protein</fullName>
    </recommendedName>
</protein>
<name>A0AAD6R841_9ROSI</name>
<keyword evidence="2" id="KW-1185">Reference proteome</keyword>
<comment type="caution">
    <text evidence="1">The sequence shown here is derived from an EMBL/GenBank/DDBJ whole genome shotgun (WGS) entry which is preliminary data.</text>
</comment>
<organism evidence="1 2">
    <name type="scientific">Populus alba x Populus x berolinensis</name>
    <dbReference type="NCBI Taxonomy" id="444605"/>
    <lineage>
        <taxon>Eukaryota</taxon>
        <taxon>Viridiplantae</taxon>
        <taxon>Streptophyta</taxon>
        <taxon>Embryophyta</taxon>
        <taxon>Tracheophyta</taxon>
        <taxon>Spermatophyta</taxon>
        <taxon>Magnoliopsida</taxon>
        <taxon>eudicotyledons</taxon>
        <taxon>Gunneridae</taxon>
        <taxon>Pentapetalae</taxon>
        <taxon>rosids</taxon>
        <taxon>fabids</taxon>
        <taxon>Malpighiales</taxon>
        <taxon>Salicaceae</taxon>
        <taxon>Saliceae</taxon>
        <taxon>Populus</taxon>
    </lineage>
</organism>
<accession>A0AAD6R841</accession>
<reference evidence="1" key="1">
    <citation type="journal article" date="2023" name="Mol. Ecol. Resour.">
        <title>Chromosome-level genome assembly of a triploid poplar Populus alba 'Berolinensis'.</title>
        <authorList>
            <person name="Chen S."/>
            <person name="Yu Y."/>
            <person name="Wang X."/>
            <person name="Wang S."/>
            <person name="Zhang T."/>
            <person name="Zhou Y."/>
            <person name="He R."/>
            <person name="Meng N."/>
            <person name="Wang Y."/>
            <person name="Liu W."/>
            <person name="Liu Z."/>
            <person name="Liu J."/>
            <person name="Guo Q."/>
            <person name="Huang H."/>
            <person name="Sederoff R.R."/>
            <person name="Wang G."/>
            <person name="Qu G."/>
            <person name="Chen S."/>
        </authorList>
    </citation>
    <scope>NUCLEOTIDE SEQUENCE</scope>
    <source>
        <strain evidence="1">SC-2020</strain>
    </source>
</reference>
<evidence type="ECO:0000313" key="1">
    <source>
        <dbReference type="EMBL" id="KAJ7004114.1"/>
    </source>
</evidence>
<sequence>MSSVVDNSRGDYDIVNARGRSPCGPNVTNSSVERDGVGSRTRFVYFQNEPLYPVVYDSPSATVRELWRKYLREIASSCQFPRLVMGDFNDVSSLVEKLGGRFCFRKAEIFSPKGDQVRFISHLSCTNDLGKYPGIPPISLSGQ</sequence>
<dbReference type="AlphaFoldDB" id="A0AAD6R841"/>
<evidence type="ECO:0000313" key="2">
    <source>
        <dbReference type="Proteomes" id="UP001164929"/>
    </source>
</evidence>
<proteinExistence type="predicted"/>